<feature type="compositionally biased region" description="Basic and acidic residues" evidence="1">
    <location>
        <begin position="135"/>
        <end position="149"/>
    </location>
</feature>
<keyword evidence="3" id="KW-1185">Reference proteome</keyword>
<accession>A0A0H2RWA1</accession>
<reference evidence="2 3" key="1">
    <citation type="submission" date="2015-04" db="EMBL/GenBank/DDBJ databases">
        <title>Complete genome sequence of Schizopora paradoxa KUC8140, a cosmopolitan wood degrader in East Asia.</title>
        <authorList>
            <consortium name="DOE Joint Genome Institute"/>
            <person name="Min B."/>
            <person name="Park H."/>
            <person name="Jang Y."/>
            <person name="Kim J.-J."/>
            <person name="Kim K.H."/>
            <person name="Pangilinan J."/>
            <person name="Lipzen A."/>
            <person name="Riley R."/>
            <person name="Grigoriev I.V."/>
            <person name="Spatafora J.W."/>
            <person name="Choi I.-G."/>
        </authorList>
    </citation>
    <scope>NUCLEOTIDE SEQUENCE [LARGE SCALE GENOMIC DNA]</scope>
    <source>
        <strain evidence="2 3">KUC8140</strain>
    </source>
</reference>
<gene>
    <name evidence="2" type="ORF">SCHPADRAFT_943929</name>
</gene>
<dbReference type="EMBL" id="KQ086067">
    <property type="protein sequence ID" value="KLO09076.1"/>
    <property type="molecule type" value="Genomic_DNA"/>
</dbReference>
<proteinExistence type="predicted"/>
<feature type="compositionally biased region" description="Polar residues" evidence="1">
    <location>
        <begin position="94"/>
        <end position="103"/>
    </location>
</feature>
<feature type="region of interest" description="Disordered" evidence="1">
    <location>
        <begin position="79"/>
        <end position="149"/>
    </location>
</feature>
<evidence type="ECO:0000313" key="2">
    <source>
        <dbReference type="EMBL" id="KLO09076.1"/>
    </source>
</evidence>
<evidence type="ECO:0000313" key="3">
    <source>
        <dbReference type="Proteomes" id="UP000053477"/>
    </source>
</evidence>
<protein>
    <submittedName>
        <fullName evidence="2">Uncharacterized protein</fullName>
    </submittedName>
</protein>
<dbReference type="InParanoid" id="A0A0H2RWA1"/>
<name>A0A0H2RWA1_9AGAM</name>
<dbReference type="Proteomes" id="UP000053477">
    <property type="component" value="Unassembled WGS sequence"/>
</dbReference>
<dbReference type="AlphaFoldDB" id="A0A0H2RWA1"/>
<sequence>MAGRASRPVTAPTRVRGRVTKGSNTESRTRNPGTVAERELESERNNDPLAFWKNAAVWEPRSTRYPGLEFWAKEKVQARTATAKNGSSRERRSTASAGQTRDNSAVDIFDRDGGRLSVSQRKRHPPQSEISLNSDRTRQSKRPRIEIHDDSVKEGPLLKDSRVELLLEQWLWGDMRFTDASIPNLCFYVRVCTKTSRLESLEKFGESTKVLRALCFAHLRNYALQVSFKHLGGDQSEAYVHLKPMNGVGDSITLKFSKGRNVQDYDSLLTMIRSALGAFERQGGSALIIRP</sequence>
<organism evidence="2 3">
    <name type="scientific">Schizopora paradoxa</name>
    <dbReference type="NCBI Taxonomy" id="27342"/>
    <lineage>
        <taxon>Eukaryota</taxon>
        <taxon>Fungi</taxon>
        <taxon>Dikarya</taxon>
        <taxon>Basidiomycota</taxon>
        <taxon>Agaricomycotina</taxon>
        <taxon>Agaricomycetes</taxon>
        <taxon>Hymenochaetales</taxon>
        <taxon>Schizoporaceae</taxon>
        <taxon>Schizopora</taxon>
    </lineage>
</organism>
<evidence type="ECO:0000256" key="1">
    <source>
        <dbReference type="SAM" id="MobiDB-lite"/>
    </source>
</evidence>
<feature type="region of interest" description="Disordered" evidence="1">
    <location>
        <begin position="1"/>
        <end position="46"/>
    </location>
</feature>
<feature type="compositionally biased region" description="Polar residues" evidence="1">
    <location>
        <begin position="21"/>
        <end position="32"/>
    </location>
</feature>
<feature type="compositionally biased region" description="Basic and acidic residues" evidence="1">
    <location>
        <begin position="36"/>
        <end position="46"/>
    </location>
</feature>